<dbReference type="PANTHER" id="PTHR33630">
    <property type="entry name" value="CUTINASE RV1984C-RELATED-RELATED"/>
    <property type="match status" value="1"/>
</dbReference>
<dbReference type="SUPFAM" id="SSF53474">
    <property type="entry name" value="alpha/beta-Hydrolases"/>
    <property type="match status" value="1"/>
</dbReference>
<dbReference type="PANTHER" id="PTHR33630:SF13">
    <property type="entry name" value="ACETYLXYLAN ESTERASE"/>
    <property type="match status" value="1"/>
</dbReference>
<evidence type="ECO:0000256" key="1">
    <source>
        <dbReference type="ARBA" id="ARBA00022801"/>
    </source>
</evidence>
<dbReference type="GeneID" id="63838422"/>
<evidence type="ECO:0000313" key="4">
    <source>
        <dbReference type="Proteomes" id="UP000803844"/>
    </source>
</evidence>
<reference evidence="3" key="1">
    <citation type="journal article" date="2020" name="Phytopathology">
        <title>Genome sequence of the chestnut blight fungus Cryphonectria parasitica EP155: A fundamental resource for an archetypical invasive plant pathogen.</title>
        <authorList>
            <person name="Crouch J.A."/>
            <person name="Dawe A."/>
            <person name="Aerts A."/>
            <person name="Barry K."/>
            <person name="Churchill A.C.L."/>
            <person name="Grimwood J."/>
            <person name="Hillman B."/>
            <person name="Milgroom M.G."/>
            <person name="Pangilinan J."/>
            <person name="Smith M."/>
            <person name="Salamov A."/>
            <person name="Schmutz J."/>
            <person name="Yadav J."/>
            <person name="Grigoriev I.V."/>
            <person name="Nuss D."/>
        </authorList>
    </citation>
    <scope>NUCLEOTIDE SEQUENCE</scope>
    <source>
        <strain evidence="3">EP155</strain>
    </source>
</reference>
<evidence type="ECO:0000313" key="3">
    <source>
        <dbReference type="EMBL" id="KAF3766883.1"/>
    </source>
</evidence>
<dbReference type="Pfam" id="PF01083">
    <property type="entry name" value="Cutinase"/>
    <property type="match status" value="1"/>
</dbReference>
<comment type="caution">
    <text evidence="3">The sequence shown here is derived from an EMBL/GenBank/DDBJ whole genome shotgun (WGS) entry which is preliminary data.</text>
</comment>
<sequence length="221" mass="22349">MKTFALTFAISCPGVHVFGARETTASAGFGSSATVVDMVTQAYSGSTSVAIDYPACGGQSSCGGVSYADSAKEGVEAVTTAVNDFAEECPDSQIVLVGYSQGGQIMDDALCGGGDTAEGITSTAVPLSAAAVSQIKAAIFMGDPRFVSGLSYEVGTCEAGGFDARTAGFTCPSAAKIQSYCDSSDPYCCNGDDAATHEGYGSEYGQQAFAFIQSKLNSSST</sequence>
<dbReference type="Proteomes" id="UP000803844">
    <property type="component" value="Unassembled WGS sequence"/>
</dbReference>
<accession>A0A9P4Y5F6</accession>
<proteinExistence type="predicted"/>
<gene>
    <name evidence="3" type="ORF">M406DRAFT_337797</name>
</gene>
<organism evidence="3 4">
    <name type="scientific">Cryphonectria parasitica (strain ATCC 38755 / EP155)</name>
    <dbReference type="NCBI Taxonomy" id="660469"/>
    <lineage>
        <taxon>Eukaryota</taxon>
        <taxon>Fungi</taxon>
        <taxon>Dikarya</taxon>
        <taxon>Ascomycota</taxon>
        <taxon>Pezizomycotina</taxon>
        <taxon>Sordariomycetes</taxon>
        <taxon>Sordariomycetidae</taxon>
        <taxon>Diaporthales</taxon>
        <taxon>Cryphonectriaceae</taxon>
        <taxon>Cryphonectria-Endothia species complex</taxon>
        <taxon>Cryphonectria</taxon>
    </lineage>
</organism>
<dbReference type="EMBL" id="MU032346">
    <property type="protein sequence ID" value="KAF3766883.1"/>
    <property type="molecule type" value="Genomic_DNA"/>
</dbReference>
<dbReference type="RefSeq" id="XP_040777844.1">
    <property type="nucleotide sequence ID" value="XM_040921293.1"/>
</dbReference>
<dbReference type="GO" id="GO:0052689">
    <property type="term" value="F:carboxylic ester hydrolase activity"/>
    <property type="evidence" value="ECO:0007669"/>
    <property type="project" value="UniProtKB-ARBA"/>
</dbReference>
<dbReference type="InterPro" id="IPR029058">
    <property type="entry name" value="AB_hydrolase_fold"/>
</dbReference>
<dbReference type="Gene3D" id="3.40.50.1820">
    <property type="entry name" value="alpha/beta hydrolase"/>
    <property type="match status" value="1"/>
</dbReference>
<protein>
    <submittedName>
        <fullName evidence="3">Family 5 carbohydrate esterase</fullName>
    </submittedName>
</protein>
<dbReference type="SMART" id="SM01110">
    <property type="entry name" value="Cutinase"/>
    <property type="match status" value="1"/>
</dbReference>
<dbReference type="OrthoDB" id="6020543at2759"/>
<name>A0A9P4Y5F6_CRYP1</name>
<evidence type="ECO:0000256" key="2">
    <source>
        <dbReference type="ARBA" id="ARBA00023157"/>
    </source>
</evidence>
<dbReference type="AlphaFoldDB" id="A0A9P4Y5F6"/>
<dbReference type="InterPro" id="IPR000675">
    <property type="entry name" value="Cutinase/axe"/>
</dbReference>
<keyword evidence="4" id="KW-1185">Reference proteome</keyword>
<keyword evidence="2" id="KW-1015">Disulfide bond</keyword>
<keyword evidence="1" id="KW-0378">Hydrolase</keyword>